<dbReference type="InterPro" id="IPR011990">
    <property type="entry name" value="TPR-like_helical_dom_sf"/>
</dbReference>
<proteinExistence type="predicted"/>
<reference evidence="2" key="1">
    <citation type="submission" date="2020-02" db="EMBL/GenBank/DDBJ databases">
        <authorList>
            <person name="Meier V. D."/>
        </authorList>
    </citation>
    <scope>NUCLEOTIDE SEQUENCE</scope>
    <source>
        <strain evidence="2">AVDCRST_MAG87</strain>
    </source>
</reference>
<organism evidence="2">
    <name type="scientific">uncultured Thermomicrobiales bacterium</name>
    <dbReference type="NCBI Taxonomy" id="1645740"/>
    <lineage>
        <taxon>Bacteria</taxon>
        <taxon>Pseudomonadati</taxon>
        <taxon>Thermomicrobiota</taxon>
        <taxon>Thermomicrobia</taxon>
        <taxon>Thermomicrobiales</taxon>
        <taxon>environmental samples</taxon>
    </lineage>
</organism>
<sequence>MGESGSEPEQRELLTLRERAEAEPDDSERWYRLGGALDSAGHEALAMDAYQRVFDLGIEHLAEEERPQLFVQAGSTLRNLGRLDEARQLLETGRAEFPDFQALAAFLALVEISAGRERRAISLLFDALLNRSEDDGSIRRFHRSLRWYAAHLDEDQQDRPER</sequence>
<dbReference type="Pfam" id="PF12688">
    <property type="entry name" value="TPR_5"/>
    <property type="match status" value="1"/>
</dbReference>
<dbReference type="EMBL" id="CADCWJ010000199">
    <property type="protein sequence ID" value="CAA9550462.1"/>
    <property type="molecule type" value="Genomic_DNA"/>
</dbReference>
<evidence type="ECO:0000259" key="1">
    <source>
        <dbReference type="Pfam" id="PF12688"/>
    </source>
</evidence>
<gene>
    <name evidence="2" type="ORF">AVDCRST_MAG87-822</name>
</gene>
<evidence type="ECO:0000313" key="2">
    <source>
        <dbReference type="EMBL" id="CAA9550462.1"/>
    </source>
</evidence>
<dbReference type="Gene3D" id="1.25.40.10">
    <property type="entry name" value="Tetratricopeptide repeat domain"/>
    <property type="match status" value="1"/>
</dbReference>
<feature type="domain" description="Tetratrico peptide repeat group 5" evidence="1">
    <location>
        <begin position="33"/>
        <end position="152"/>
    </location>
</feature>
<accession>A0A6J4UKS9</accession>
<dbReference type="InterPro" id="IPR041656">
    <property type="entry name" value="TPR_5"/>
</dbReference>
<name>A0A6J4UKS9_9BACT</name>
<protein>
    <recommendedName>
        <fullName evidence="1">Tetratrico peptide repeat group 5 domain-containing protein</fullName>
    </recommendedName>
</protein>
<dbReference type="SUPFAM" id="SSF48452">
    <property type="entry name" value="TPR-like"/>
    <property type="match status" value="1"/>
</dbReference>
<dbReference type="AlphaFoldDB" id="A0A6J4UKS9"/>